<evidence type="ECO:0000256" key="1">
    <source>
        <dbReference type="ARBA" id="ARBA00004173"/>
    </source>
</evidence>
<comment type="caution">
    <text evidence="3">The sequence shown here is derived from an EMBL/GenBank/DDBJ whole genome shotgun (WGS) entry which is preliminary data.</text>
</comment>
<dbReference type="Gene3D" id="3.30.70.270">
    <property type="match status" value="1"/>
</dbReference>
<name>A0AAJ0MPH7_9PEZI</name>
<dbReference type="GeneID" id="87872892"/>
<dbReference type="InterPro" id="IPR043128">
    <property type="entry name" value="Rev_trsase/Diguanyl_cyclase"/>
</dbReference>
<keyword evidence="2" id="KW-0496">Mitochondrion</keyword>
<proteinExistence type="predicted"/>
<dbReference type="SUPFAM" id="SSF56672">
    <property type="entry name" value="DNA/RNA polymerases"/>
    <property type="match status" value="1"/>
</dbReference>
<evidence type="ECO:0000313" key="4">
    <source>
        <dbReference type="Proteomes" id="UP001285908"/>
    </source>
</evidence>
<dbReference type="AlphaFoldDB" id="A0AAJ0MPH7"/>
<evidence type="ECO:0000256" key="2">
    <source>
        <dbReference type="ARBA" id="ARBA00023128"/>
    </source>
</evidence>
<accession>A0AAJ0MPH7</accession>
<gene>
    <name evidence="3" type="ORF">B0T23DRAFT_321977</name>
</gene>
<dbReference type="GO" id="GO:0005739">
    <property type="term" value="C:mitochondrion"/>
    <property type="evidence" value="ECO:0007669"/>
    <property type="project" value="UniProtKB-SubCell"/>
</dbReference>
<comment type="subcellular location">
    <subcellularLocation>
        <location evidence="1">Mitochondrion</location>
    </subcellularLocation>
</comment>
<evidence type="ECO:0000313" key="3">
    <source>
        <dbReference type="EMBL" id="KAK3489300.1"/>
    </source>
</evidence>
<organism evidence="3 4">
    <name type="scientific">Neurospora hispaniola</name>
    <dbReference type="NCBI Taxonomy" id="588809"/>
    <lineage>
        <taxon>Eukaryota</taxon>
        <taxon>Fungi</taxon>
        <taxon>Dikarya</taxon>
        <taxon>Ascomycota</taxon>
        <taxon>Pezizomycotina</taxon>
        <taxon>Sordariomycetes</taxon>
        <taxon>Sordariomycetidae</taxon>
        <taxon>Sordariales</taxon>
        <taxon>Sordariaceae</taxon>
        <taxon>Neurospora</taxon>
    </lineage>
</organism>
<dbReference type="InterPro" id="IPR043502">
    <property type="entry name" value="DNA/RNA_pol_sf"/>
</dbReference>
<feature type="non-terminal residue" evidence="3">
    <location>
        <position position="1"/>
    </location>
</feature>
<keyword evidence="4" id="KW-1185">Reference proteome</keyword>
<dbReference type="EMBL" id="JAULSX010000006">
    <property type="protein sequence ID" value="KAK3489300.1"/>
    <property type="molecule type" value="Genomic_DNA"/>
</dbReference>
<dbReference type="Proteomes" id="UP001285908">
    <property type="component" value="Unassembled WGS sequence"/>
</dbReference>
<evidence type="ECO:0008006" key="5">
    <source>
        <dbReference type="Google" id="ProtNLM"/>
    </source>
</evidence>
<sequence>YINNIIITSNSINNYLKYLNTIFSLFLSKNIILSLKKFYLNYSNIGLLGFHINNFGLLTIKERIEAFKILIFPNNLKVLK</sequence>
<dbReference type="RefSeq" id="XP_062691007.1">
    <property type="nucleotide sequence ID" value="XM_062835270.1"/>
</dbReference>
<protein>
    <recommendedName>
        <fullName evidence="5">Reverse transcriptase domain-containing protein</fullName>
    </recommendedName>
</protein>
<reference evidence="3 4" key="1">
    <citation type="journal article" date="2023" name="Mol. Phylogenet. Evol.">
        <title>Genome-scale phylogeny and comparative genomics of the fungal order Sordariales.</title>
        <authorList>
            <person name="Hensen N."/>
            <person name="Bonometti L."/>
            <person name="Westerberg I."/>
            <person name="Brannstrom I.O."/>
            <person name="Guillou S."/>
            <person name="Cros-Aarteil S."/>
            <person name="Calhoun S."/>
            <person name="Haridas S."/>
            <person name="Kuo A."/>
            <person name="Mondo S."/>
            <person name="Pangilinan J."/>
            <person name="Riley R."/>
            <person name="LaButti K."/>
            <person name="Andreopoulos B."/>
            <person name="Lipzen A."/>
            <person name="Chen C."/>
            <person name="Yan M."/>
            <person name="Daum C."/>
            <person name="Ng V."/>
            <person name="Clum A."/>
            <person name="Steindorff A."/>
            <person name="Ohm R.A."/>
            <person name="Martin F."/>
            <person name="Silar P."/>
            <person name="Natvig D.O."/>
            <person name="Lalanne C."/>
            <person name="Gautier V."/>
            <person name="Ament-Velasquez S.L."/>
            <person name="Kruys A."/>
            <person name="Hutchinson M.I."/>
            <person name="Powell A.J."/>
            <person name="Barry K."/>
            <person name="Miller A.N."/>
            <person name="Grigoriev I.V."/>
            <person name="Debuchy R."/>
            <person name="Gladieux P."/>
            <person name="Hiltunen Thoren M."/>
            <person name="Johannesson H."/>
        </authorList>
    </citation>
    <scope>NUCLEOTIDE SEQUENCE [LARGE SCALE GENOMIC DNA]</scope>
    <source>
        <strain evidence="3 4">FGSC 10403</strain>
    </source>
</reference>